<comment type="caution">
    <text evidence="9">The sequence shown here is derived from an EMBL/GenBank/DDBJ whole genome shotgun (WGS) entry which is preliminary data.</text>
</comment>
<proteinExistence type="inferred from homology"/>
<feature type="transmembrane region" description="Helical" evidence="8">
    <location>
        <begin position="63"/>
        <end position="84"/>
    </location>
</feature>
<feature type="transmembrane region" description="Helical" evidence="8">
    <location>
        <begin position="300"/>
        <end position="333"/>
    </location>
</feature>
<dbReference type="AlphaFoldDB" id="A0A4R7CRM8"/>
<evidence type="ECO:0000256" key="1">
    <source>
        <dbReference type="ARBA" id="ARBA00004651"/>
    </source>
</evidence>
<feature type="transmembrane region" description="Helical" evidence="8">
    <location>
        <begin position="204"/>
        <end position="226"/>
    </location>
</feature>
<feature type="transmembrane region" description="Helical" evidence="8">
    <location>
        <begin position="269"/>
        <end position="288"/>
    </location>
</feature>
<protein>
    <submittedName>
        <fullName evidence="9">Putative PurR-regulated permease PerM</fullName>
    </submittedName>
</protein>
<dbReference type="RefSeq" id="WP_133642092.1">
    <property type="nucleotide sequence ID" value="NZ_SNZV01000014.1"/>
</dbReference>
<reference evidence="9 10" key="1">
    <citation type="submission" date="2019-03" db="EMBL/GenBank/DDBJ databases">
        <title>Genomic Encyclopedia of Type Strains, Phase III (KMG-III): the genomes of soil and plant-associated and newly described type strains.</title>
        <authorList>
            <person name="Whitman W."/>
        </authorList>
    </citation>
    <scope>NUCLEOTIDE SEQUENCE [LARGE SCALE GENOMIC DNA]</scope>
    <source>
        <strain evidence="9 10">CGMCC 1.12801</strain>
    </source>
</reference>
<evidence type="ECO:0000256" key="7">
    <source>
        <dbReference type="ARBA" id="ARBA00023136"/>
    </source>
</evidence>
<dbReference type="OrthoDB" id="9793390at2"/>
<dbReference type="Pfam" id="PF01594">
    <property type="entry name" value="AI-2E_transport"/>
    <property type="match status" value="1"/>
</dbReference>
<evidence type="ECO:0000256" key="3">
    <source>
        <dbReference type="ARBA" id="ARBA00022448"/>
    </source>
</evidence>
<dbReference type="InterPro" id="IPR002549">
    <property type="entry name" value="AI-2E-like"/>
</dbReference>
<feature type="transmembrane region" description="Helical" evidence="8">
    <location>
        <begin position="7"/>
        <end position="27"/>
    </location>
</feature>
<keyword evidence="4" id="KW-1003">Cell membrane</keyword>
<evidence type="ECO:0000256" key="6">
    <source>
        <dbReference type="ARBA" id="ARBA00022989"/>
    </source>
</evidence>
<dbReference type="GO" id="GO:0055085">
    <property type="term" value="P:transmembrane transport"/>
    <property type="evidence" value="ECO:0007669"/>
    <property type="project" value="TreeGrafter"/>
</dbReference>
<evidence type="ECO:0000313" key="10">
    <source>
        <dbReference type="Proteomes" id="UP000294752"/>
    </source>
</evidence>
<evidence type="ECO:0000256" key="4">
    <source>
        <dbReference type="ARBA" id="ARBA00022475"/>
    </source>
</evidence>
<dbReference type="Proteomes" id="UP000294752">
    <property type="component" value="Unassembled WGS sequence"/>
</dbReference>
<comment type="similarity">
    <text evidence="2">Belongs to the autoinducer-2 exporter (AI-2E) (TC 2.A.86) family.</text>
</comment>
<name>A0A4R7CRM8_9SPHI</name>
<keyword evidence="10" id="KW-1185">Reference proteome</keyword>
<gene>
    <name evidence="9" type="ORF">B0I21_11421</name>
</gene>
<evidence type="ECO:0000313" key="9">
    <source>
        <dbReference type="EMBL" id="TDS07475.1"/>
    </source>
</evidence>
<evidence type="ECO:0000256" key="2">
    <source>
        <dbReference type="ARBA" id="ARBA00009773"/>
    </source>
</evidence>
<keyword evidence="7 8" id="KW-0472">Membrane</keyword>
<feature type="transmembrane region" description="Helical" evidence="8">
    <location>
        <begin position="232"/>
        <end position="262"/>
    </location>
</feature>
<dbReference type="PANTHER" id="PTHR21716:SF53">
    <property type="entry name" value="PERMEASE PERM-RELATED"/>
    <property type="match status" value="1"/>
</dbReference>
<keyword evidence="5 8" id="KW-0812">Transmembrane</keyword>
<evidence type="ECO:0000256" key="8">
    <source>
        <dbReference type="SAM" id="Phobius"/>
    </source>
</evidence>
<accession>A0A4R7CRM8</accession>
<comment type="subcellular location">
    <subcellularLocation>
        <location evidence="1">Cell membrane</location>
        <topology evidence="1">Multi-pass membrane protein</topology>
    </subcellularLocation>
</comment>
<keyword evidence="6 8" id="KW-1133">Transmembrane helix</keyword>
<dbReference type="EMBL" id="SNZV01000014">
    <property type="protein sequence ID" value="TDS07475.1"/>
    <property type="molecule type" value="Genomic_DNA"/>
</dbReference>
<evidence type="ECO:0000256" key="5">
    <source>
        <dbReference type="ARBA" id="ARBA00022692"/>
    </source>
</evidence>
<sequence>MIRFLNLPFYIKLSCTLISIIALGYIAHIGQTIIAPLILGSLFSLLLVPVCNVLERKLKFHRTLAAITSLVLFFGLIVTLFTMLGSQLSMLKDDWPAFEKQITESFSLSQIWVHKTFGVAQAQQMEYLTSTVSKSVSQGTAIVGIALLSLSSLLILLVFTFLYTFFILIYRGHIVRFLLLVNRTEHHVIVMDIVRQIQYVVKKYLIGLVLQMLIVAALTFIALSIIGVKYSLMLALITGFLNVLPYIGIFIALLIISVITFATSSVTHLLLVVLALVIVHLIDSNFVVPKIVGSKVKVNSLFAMMAIIVGEMLWGISGMFLAIPILAICKILFDRVRDLKAWGFLLGEEEKGDDHFNKLLADLNIFKKPDDKKP</sequence>
<dbReference type="PANTHER" id="PTHR21716">
    <property type="entry name" value="TRANSMEMBRANE PROTEIN"/>
    <property type="match status" value="1"/>
</dbReference>
<dbReference type="GO" id="GO:0005886">
    <property type="term" value="C:plasma membrane"/>
    <property type="evidence" value="ECO:0007669"/>
    <property type="project" value="UniProtKB-SubCell"/>
</dbReference>
<keyword evidence="3" id="KW-0813">Transport</keyword>
<organism evidence="9 10">
    <name type="scientific">Sphingobacterium paludis</name>
    <dbReference type="NCBI Taxonomy" id="1476465"/>
    <lineage>
        <taxon>Bacteria</taxon>
        <taxon>Pseudomonadati</taxon>
        <taxon>Bacteroidota</taxon>
        <taxon>Sphingobacteriia</taxon>
        <taxon>Sphingobacteriales</taxon>
        <taxon>Sphingobacteriaceae</taxon>
        <taxon>Sphingobacterium</taxon>
    </lineage>
</organism>
<feature type="transmembrane region" description="Helical" evidence="8">
    <location>
        <begin position="141"/>
        <end position="170"/>
    </location>
</feature>
<feature type="transmembrane region" description="Helical" evidence="8">
    <location>
        <begin position="33"/>
        <end position="51"/>
    </location>
</feature>